<feature type="compositionally biased region" description="Polar residues" evidence="1">
    <location>
        <begin position="71"/>
        <end position="80"/>
    </location>
</feature>
<organism evidence="2 3">
    <name type="scientific">Ranitomeya imitator</name>
    <name type="common">mimic poison frog</name>
    <dbReference type="NCBI Taxonomy" id="111125"/>
    <lineage>
        <taxon>Eukaryota</taxon>
        <taxon>Metazoa</taxon>
        <taxon>Chordata</taxon>
        <taxon>Craniata</taxon>
        <taxon>Vertebrata</taxon>
        <taxon>Euteleostomi</taxon>
        <taxon>Amphibia</taxon>
        <taxon>Batrachia</taxon>
        <taxon>Anura</taxon>
        <taxon>Neobatrachia</taxon>
        <taxon>Hyloidea</taxon>
        <taxon>Dendrobatidae</taxon>
        <taxon>Dendrobatinae</taxon>
        <taxon>Ranitomeya</taxon>
    </lineage>
</organism>
<feature type="region of interest" description="Disordered" evidence="1">
    <location>
        <begin position="37"/>
        <end position="91"/>
    </location>
</feature>
<accession>A0ABN9MF85</accession>
<evidence type="ECO:0000313" key="2">
    <source>
        <dbReference type="EMBL" id="CAJ0963776.1"/>
    </source>
</evidence>
<proteinExistence type="predicted"/>
<reference evidence="2" key="1">
    <citation type="submission" date="2023-07" db="EMBL/GenBank/DDBJ databases">
        <authorList>
            <person name="Stuckert A."/>
        </authorList>
    </citation>
    <scope>NUCLEOTIDE SEQUENCE</scope>
</reference>
<gene>
    <name evidence="2" type="ORF">RIMI_LOCUS18826250</name>
</gene>
<dbReference type="Proteomes" id="UP001176940">
    <property type="component" value="Unassembled WGS sequence"/>
</dbReference>
<protein>
    <submittedName>
        <fullName evidence="2">Uncharacterized protein</fullName>
    </submittedName>
</protein>
<keyword evidence="3" id="KW-1185">Reference proteome</keyword>
<evidence type="ECO:0000256" key="1">
    <source>
        <dbReference type="SAM" id="MobiDB-lite"/>
    </source>
</evidence>
<name>A0ABN9MF85_9NEOB</name>
<evidence type="ECO:0000313" key="3">
    <source>
        <dbReference type="Proteomes" id="UP001176940"/>
    </source>
</evidence>
<dbReference type="EMBL" id="CAUEEQ010058444">
    <property type="protein sequence ID" value="CAJ0963776.1"/>
    <property type="molecule type" value="Genomic_DNA"/>
</dbReference>
<comment type="caution">
    <text evidence="2">The sequence shown here is derived from an EMBL/GenBank/DDBJ whole genome shotgun (WGS) entry which is preliminary data.</text>
</comment>
<sequence length="91" mass="9656">MSPCEFPSRTYDGGRGLEARCLAGRFADSGVEVARVGENEQSESVGESDAGPGVYGDAAGSRAVPERSSLPDRTQLTTSRFPPYRKSTALE</sequence>